<dbReference type="PANTHER" id="PTHR31293">
    <property type="entry name" value="RNI-LIKE SUPERFAMILY PROTEIN"/>
    <property type="match status" value="1"/>
</dbReference>
<dbReference type="PROSITE" id="PS50181">
    <property type="entry name" value="FBOX"/>
    <property type="match status" value="1"/>
</dbReference>
<dbReference type="SMART" id="SM00256">
    <property type="entry name" value="FBOX"/>
    <property type="match status" value="1"/>
</dbReference>
<dbReference type="Gene3D" id="1.20.1280.50">
    <property type="match status" value="1"/>
</dbReference>
<dbReference type="PANTHER" id="PTHR31293:SF12">
    <property type="entry name" value="RNI-LIKE SUPERFAMILY PROTEIN"/>
    <property type="match status" value="1"/>
</dbReference>
<evidence type="ECO:0000259" key="1">
    <source>
        <dbReference type="PROSITE" id="PS50181"/>
    </source>
</evidence>
<reference evidence="3" key="1">
    <citation type="journal article" date="2020" name="Nat. Genet.">
        <title>Genomic diversifications of five Gossypium allopolyploid species and their impact on cotton improvement.</title>
        <authorList>
            <person name="Chen Z.J."/>
            <person name="Sreedasyam A."/>
            <person name="Ando A."/>
            <person name="Song Q."/>
            <person name="De Santiago L.M."/>
            <person name="Hulse-Kemp A.M."/>
            <person name="Ding M."/>
            <person name="Ye W."/>
            <person name="Kirkbride R.C."/>
            <person name="Jenkins J."/>
            <person name="Plott C."/>
            <person name="Lovell J."/>
            <person name="Lin Y.M."/>
            <person name="Vaughn R."/>
            <person name="Liu B."/>
            <person name="Simpson S."/>
            <person name="Scheffler B.E."/>
            <person name="Wen L."/>
            <person name="Saski C.A."/>
            <person name="Grover C.E."/>
            <person name="Hu G."/>
            <person name="Conover J.L."/>
            <person name="Carlson J.W."/>
            <person name="Shu S."/>
            <person name="Boston L.B."/>
            <person name="Williams M."/>
            <person name="Peterson D.G."/>
            <person name="McGee K."/>
            <person name="Jones D.C."/>
            <person name="Wendel J.F."/>
            <person name="Stelly D.M."/>
            <person name="Grimwood J."/>
            <person name="Schmutz J."/>
        </authorList>
    </citation>
    <scope>NUCLEOTIDE SEQUENCE [LARGE SCALE GENOMIC DNA]</scope>
    <source>
        <strain evidence="3">cv. 3-79</strain>
    </source>
</reference>
<feature type="domain" description="F-box" evidence="1">
    <location>
        <begin position="58"/>
        <end position="106"/>
    </location>
</feature>
<dbReference type="InterPro" id="IPR055294">
    <property type="entry name" value="FBL60-like"/>
</dbReference>
<dbReference type="EMBL" id="CM018225">
    <property type="protein sequence ID" value="KAB2006168.1"/>
    <property type="molecule type" value="Genomic_DNA"/>
</dbReference>
<dbReference type="Proteomes" id="UP000327439">
    <property type="component" value="Chromosome D11"/>
</dbReference>
<dbReference type="InterPro" id="IPR036047">
    <property type="entry name" value="F-box-like_dom_sf"/>
</dbReference>
<keyword evidence="3" id="KW-1185">Reference proteome</keyword>
<dbReference type="Pfam" id="PF00646">
    <property type="entry name" value="F-box"/>
    <property type="match status" value="1"/>
</dbReference>
<dbReference type="OrthoDB" id="1001798at2759"/>
<dbReference type="InterPro" id="IPR053781">
    <property type="entry name" value="F-box_AtFBL13-like"/>
</dbReference>
<dbReference type="SUPFAM" id="SSF81383">
    <property type="entry name" value="F-box domain"/>
    <property type="match status" value="1"/>
</dbReference>
<proteinExistence type="predicted"/>
<protein>
    <recommendedName>
        <fullName evidence="1">F-box domain-containing protein</fullName>
    </recommendedName>
</protein>
<organism evidence="2 3">
    <name type="scientific">Gossypium barbadense</name>
    <name type="common">Sea Island cotton</name>
    <name type="synonym">Hibiscus barbadensis</name>
    <dbReference type="NCBI Taxonomy" id="3634"/>
    <lineage>
        <taxon>Eukaryota</taxon>
        <taxon>Viridiplantae</taxon>
        <taxon>Streptophyta</taxon>
        <taxon>Embryophyta</taxon>
        <taxon>Tracheophyta</taxon>
        <taxon>Spermatophyta</taxon>
        <taxon>Magnoliopsida</taxon>
        <taxon>eudicotyledons</taxon>
        <taxon>Gunneridae</taxon>
        <taxon>Pentapetalae</taxon>
        <taxon>rosids</taxon>
        <taxon>malvids</taxon>
        <taxon>Malvales</taxon>
        <taxon>Malvaceae</taxon>
        <taxon>Malvoideae</taxon>
        <taxon>Gossypium</taxon>
    </lineage>
</organism>
<sequence>MEEDDYDDGDGSYGEEEDDEKAGFMLKNDDFRPFTLFVNTVFVYCTMTSFLQPPEMGVDRISYLPKEVLCHILSFLPTKLTVRTSILSKNWRYLWDSVSALDFDDTLLFNPNKGGFHGIGGVNFINFVDRVLIRNSESPTHMFGLCCSRRHSFHLNAWINNAIKRKLRVLSLSLDKVKDYTLAIAPFASEILVNLFLSFAALEKLVIQECKLGKIWNLHVSAVELNSLIVVDAPKLEVLRYKGYVASGCSFENCISVARAVIDISDNGNRGMFPLSD</sequence>
<gene>
    <name evidence="2" type="ORF">ES319_D11G324400v1</name>
</gene>
<dbReference type="InterPro" id="IPR001810">
    <property type="entry name" value="F-box_dom"/>
</dbReference>
<dbReference type="CDD" id="cd22160">
    <property type="entry name" value="F-box_AtFBL13-like"/>
    <property type="match status" value="1"/>
</dbReference>
<accession>A0A5J5PH25</accession>
<evidence type="ECO:0000313" key="3">
    <source>
        <dbReference type="Proteomes" id="UP000327439"/>
    </source>
</evidence>
<evidence type="ECO:0000313" key="2">
    <source>
        <dbReference type="EMBL" id="KAB2006168.1"/>
    </source>
</evidence>
<dbReference type="AlphaFoldDB" id="A0A5J5PH25"/>
<name>A0A5J5PH25_GOSBA</name>